<dbReference type="GO" id="GO:0009431">
    <property type="term" value="C:bacterial-type flagellum basal body, MS ring"/>
    <property type="evidence" value="ECO:0007669"/>
    <property type="project" value="InterPro"/>
</dbReference>
<proteinExistence type="inferred from homology"/>
<dbReference type="AlphaFoldDB" id="A0A401V4D9"/>
<evidence type="ECO:0000256" key="5">
    <source>
        <dbReference type="ARBA" id="ARBA00022692"/>
    </source>
</evidence>
<dbReference type="GO" id="GO:0003774">
    <property type="term" value="F:cytoskeletal motor activity"/>
    <property type="evidence" value="ECO:0007669"/>
    <property type="project" value="InterPro"/>
</dbReference>
<keyword evidence="14" id="KW-0282">Flagellum</keyword>
<dbReference type="GO" id="GO:0071973">
    <property type="term" value="P:bacterial-type flagellum-dependent cell motility"/>
    <property type="evidence" value="ECO:0007669"/>
    <property type="project" value="InterPro"/>
</dbReference>
<dbReference type="PANTHER" id="PTHR30046">
    <property type="entry name" value="FLAGELLAR M-RING PROTEIN"/>
    <property type="match status" value="1"/>
</dbReference>
<dbReference type="InterPro" id="IPR000067">
    <property type="entry name" value="FlgMring_FliF"/>
</dbReference>
<keyword evidence="6 11" id="KW-1133">Transmembrane helix</keyword>
<comment type="caution">
    <text evidence="14">The sequence shown here is derived from an EMBL/GenBank/DDBJ whole genome shotgun (WGS) entry which is preliminary data.</text>
</comment>
<evidence type="ECO:0000259" key="13">
    <source>
        <dbReference type="Pfam" id="PF08345"/>
    </source>
</evidence>
<sequence>MPAQVQAAVDRLTGAVKQFSLAQRTLALIGVAVLVLGAFALSTWMSRPTMSPLFTGLSGADASAVVDQLTADGVQYQLADGGSTVLVPDTALYDQRIKLAAAGLPTNADGGGYSLLDEMPMTSSEFQQQTTYQRALEGELARTIGAIDGVESATVKLALPEDSVFVSEKADPTASVFVRTRPGTSLSVDQVQAIVHLVSAGIDGMKPTDVAVVDSTGEVLSAVGTGTTGGVGGQQASDYEARVAASVQALLDRVVGPGKSAVTVTAEVDQSQTDRTTEEFAATPDTPPLASSTTTETYEGGAASGAAGVLGPDNIQVPGGDGTNGSGSYESTTEDRTNAINKTTERVQQGPGAIERQSVAVVLDEKAAAPIDLAELRDTIAAAAGVDAERGDTVAVQAVPFDTAQAEAAGEALAAADAAAKAAEQRSLIQQAAIGAVVLALLLAIAIAMTRRSRRSRRTAIDLGELQPVLDDDARLALEGLPEDALPELPAGPLPTEPDPVARKRAEITALADEQPEEVADLLRGWLGTATPSGRR</sequence>
<evidence type="ECO:0000256" key="10">
    <source>
        <dbReference type="SAM" id="MobiDB-lite"/>
    </source>
</evidence>
<evidence type="ECO:0000256" key="3">
    <source>
        <dbReference type="ARBA" id="ARBA00007971"/>
    </source>
</evidence>
<keyword evidence="5 11" id="KW-0812">Transmembrane</keyword>
<evidence type="ECO:0000256" key="7">
    <source>
        <dbReference type="ARBA" id="ARBA00023136"/>
    </source>
</evidence>
<organism evidence="14 15">
    <name type="scientific">Cellulomonas algicola</name>
    <dbReference type="NCBI Taxonomy" id="2071633"/>
    <lineage>
        <taxon>Bacteria</taxon>
        <taxon>Bacillati</taxon>
        <taxon>Actinomycetota</taxon>
        <taxon>Actinomycetes</taxon>
        <taxon>Micrococcales</taxon>
        <taxon>Cellulomonadaceae</taxon>
        <taxon>Cellulomonas</taxon>
    </lineage>
</organism>
<evidence type="ECO:0000313" key="14">
    <source>
        <dbReference type="EMBL" id="GCD21765.1"/>
    </source>
</evidence>
<evidence type="ECO:0000313" key="15">
    <source>
        <dbReference type="Proteomes" id="UP000288246"/>
    </source>
</evidence>
<keyword evidence="14" id="KW-0969">Cilium</keyword>
<gene>
    <name evidence="14" type="ORF">CTKZ_33270</name>
</gene>
<feature type="transmembrane region" description="Helical" evidence="11">
    <location>
        <begin position="428"/>
        <end position="449"/>
    </location>
</feature>
<evidence type="ECO:0000259" key="12">
    <source>
        <dbReference type="Pfam" id="PF01514"/>
    </source>
</evidence>
<keyword evidence="7 11" id="KW-0472">Membrane</keyword>
<comment type="function">
    <text evidence="9">The M ring may be actively involved in energy transduction.</text>
</comment>
<evidence type="ECO:0000256" key="2">
    <source>
        <dbReference type="ARBA" id="ARBA00004651"/>
    </source>
</evidence>
<dbReference type="InterPro" id="IPR045851">
    <property type="entry name" value="AMP-bd_C_sf"/>
</dbReference>
<dbReference type="RefSeq" id="WP_124344290.1">
    <property type="nucleotide sequence ID" value="NZ_BHYL01000341.1"/>
</dbReference>
<dbReference type="EMBL" id="BHYL01000341">
    <property type="protein sequence ID" value="GCD21765.1"/>
    <property type="molecule type" value="Genomic_DNA"/>
</dbReference>
<feature type="domain" description="Flagellar M-ring N-terminal" evidence="12">
    <location>
        <begin position="46"/>
        <end position="221"/>
    </location>
</feature>
<dbReference type="InterPro" id="IPR013556">
    <property type="entry name" value="Flag_M-ring_C"/>
</dbReference>
<evidence type="ECO:0000256" key="8">
    <source>
        <dbReference type="ARBA" id="ARBA00023143"/>
    </source>
</evidence>
<dbReference type="PIRSF" id="PIRSF004862">
    <property type="entry name" value="FliF"/>
    <property type="match status" value="1"/>
</dbReference>
<feature type="compositionally biased region" description="Low complexity" evidence="10">
    <location>
        <begin position="290"/>
        <end position="307"/>
    </location>
</feature>
<feature type="region of interest" description="Disordered" evidence="10">
    <location>
        <begin position="265"/>
        <end position="335"/>
    </location>
</feature>
<dbReference type="Pfam" id="PF01514">
    <property type="entry name" value="YscJ_FliF"/>
    <property type="match status" value="1"/>
</dbReference>
<feature type="transmembrane region" description="Helical" evidence="11">
    <location>
        <begin position="26"/>
        <end position="45"/>
    </location>
</feature>
<feature type="domain" description="Flagellar M-ring C-terminal" evidence="13">
    <location>
        <begin position="251"/>
        <end position="401"/>
    </location>
</feature>
<dbReference type="PRINTS" id="PR01009">
    <property type="entry name" value="FLGMRINGFLIF"/>
</dbReference>
<dbReference type="PANTHER" id="PTHR30046:SF0">
    <property type="entry name" value="FLAGELLAR M-RING PROTEIN"/>
    <property type="match status" value="1"/>
</dbReference>
<name>A0A401V4D9_9CELL</name>
<dbReference type="OrthoDB" id="9807026at2"/>
<evidence type="ECO:0000256" key="11">
    <source>
        <dbReference type="SAM" id="Phobius"/>
    </source>
</evidence>
<keyword evidence="8 9" id="KW-0975">Bacterial flagellum</keyword>
<reference evidence="14 15" key="1">
    <citation type="submission" date="2018-11" db="EMBL/GenBank/DDBJ databases">
        <title>Draft genome sequence of Cellulomonas takizawaensis strain TKZ-21.</title>
        <authorList>
            <person name="Yamamura H."/>
            <person name="Hayashi T."/>
            <person name="Hamada M."/>
            <person name="Serisawa Y."/>
            <person name="Matsuyama K."/>
            <person name="Nakagawa Y."/>
            <person name="Otoguro M."/>
            <person name="Yanagida F."/>
            <person name="Hayakawa M."/>
        </authorList>
    </citation>
    <scope>NUCLEOTIDE SEQUENCE [LARGE SCALE GENOMIC DNA]</scope>
    <source>
        <strain evidence="14 15">TKZ-21</strain>
    </source>
</reference>
<dbReference type="Gene3D" id="3.30.300.30">
    <property type="match status" value="1"/>
</dbReference>
<evidence type="ECO:0000256" key="9">
    <source>
        <dbReference type="PIRNR" id="PIRNR004862"/>
    </source>
</evidence>
<protein>
    <recommendedName>
        <fullName evidence="9">Flagellar M-ring protein</fullName>
    </recommendedName>
</protein>
<comment type="subcellular location">
    <subcellularLocation>
        <location evidence="1 9">Bacterial flagellum basal body</location>
    </subcellularLocation>
    <subcellularLocation>
        <location evidence="2">Cell membrane</location>
        <topology evidence="2">Multi-pass membrane protein</topology>
    </subcellularLocation>
</comment>
<comment type="similarity">
    <text evidence="3 9">Belongs to the FliF family.</text>
</comment>
<keyword evidence="15" id="KW-1185">Reference proteome</keyword>
<accession>A0A401V4D9</accession>
<dbReference type="Pfam" id="PF08345">
    <property type="entry name" value="YscJ_FliF_C"/>
    <property type="match status" value="1"/>
</dbReference>
<dbReference type="InterPro" id="IPR043427">
    <property type="entry name" value="YscJ/FliF"/>
</dbReference>
<keyword evidence="4" id="KW-1003">Cell membrane</keyword>
<evidence type="ECO:0000256" key="1">
    <source>
        <dbReference type="ARBA" id="ARBA00004117"/>
    </source>
</evidence>
<evidence type="ECO:0000256" key="4">
    <source>
        <dbReference type="ARBA" id="ARBA00022475"/>
    </source>
</evidence>
<keyword evidence="14" id="KW-0966">Cell projection</keyword>
<dbReference type="Proteomes" id="UP000288246">
    <property type="component" value="Unassembled WGS sequence"/>
</dbReference>
<dbReference type="NCBIfam" id="TIGR00206">
    <property type="entry name" value="fliF"/>
    <property type="match status" value="1"/>
</dbReference>
<dbReference type="InterPro" id="IPR006182">
    <property type="entry name" value="FliF_N_dom"/>
</dbReference>
<dbReference type="GO" id="GO:0005886">
    <property type="term" value="C:plasma membrane"/>
    <property type="evidence" value="ECO:0007669"/>
    <property type="project" value="UniProtKB-SubCell"/>
</dbReference>
<evidence type="ECO:0000256" key="6">
    <source>
        <dbReference type="ARBA" id="ARBA00022989"/>
    </source>
</evidence>